<dbReference type="HOGENOM" id="CLU_3279507_0_0_1"/>
<dbReference type="EMBL" id="JH651016">
    <property type="protein sequence ID" value="EXA31413.1"/>
    <property type="molecule type" value="Genomic_DNA"/>
</dbReference>
<name>W9NF78_FUSOX</name>
<sequence length="41" mass="4727">MTTFWEKRSTFVRIGLAVKLPGLRLFRPPFAIPGDRPELDP</sequence>
<proteinExistence type="predicted"/>
<organism evidence="1">
    <name type="scientific">Fusarium oxysporum f. sp. pisi HDV247</name>
    <dbReference type="NCBI Taxonomy" id="1080344"/>
    <lineage>
        <taxon>Eukaryota</taxon>
        <taxon>Fungi</taxon>
        <taxon>Dikarya</taxon>
        <taxon>Ascomycota</taxon>
        <taxon>Pezizomycotina</taxon>
        <taxon>Sordariomycetes</taxon>
        <taxon>Hypocreomycetidae</taxon>
        <taxon>Hypocreales</taxon>
        <taxon>Nectriaceae</taxon>
        <taxon>Fusarium</taxon>
        <taxon>Fusarium oxysporum species complex</taxon>
    </lineage>
</organism>
<protein>
    <submittedName>
        <fullName evidence="1">Uncharacterized protein</fullName>
    </submittedName>
</protein>
<gene>
    <name evidence="1" type="ORF">FOVG_17310</name>
</gene>
<dbReference type="AlphaFoldDB" id="W9NF78"/>
<dbReference type="Proteomes" id="UP000030751">
    <property type="component" value="Unassembled WGS sequence"/>
</dbReference>
<reference evidence="1" key="2">
    <citation type="submission" date="2012-05" db="EMBL/GenBank/DDBJ databases">
        <title>Annotation of the Genome Sequence of Fusarium oxysporum HDV247.</title>
        <authorList>
            <consortium name="The Broad Institute Genomics Platform"/>
            <person name="Ma L.-J."/>
            <person name="Corby-Kistler H."/>
            <person name="Broz K."/>
            <person name="Gale L.R."/>
            <person name="Jonkers W."/>
            <person name="O'Donnell K."/>
            <person name="Ploetz R."/>
            <person name="Steinberg C."/>
            <person name="Schwartz D.C."/>
            <person name="VanEtten H."/>
            <person name="Zhou S."/>
            <person name="Young S.K."/>
            <person name="Zeng Q."/>
            <person name="Gargeya S."/>
            <person name="Fitzgerald M."/>
            <person name="Abouelleil A."/>
            <person name="Alvarado L."/>
            <person name="Chapman S.B."/>
            <person name="Gainer-Dewar J."/>
            <person name="Goldberg J."/>
            <person name="Griggs A."/>
            <person name="Gujja S."/>
            <person name="Hansen M."/>
            <person name="Howarth C."/>
            <person name="Imamovic A."/>
            <person name="Ireland A."/>
            <person name="Larimer J."/>
            <person name="McCowan C."/>
            <person name="Murphy C."/>
            <person name="Pearson M."/>
            <person name="Poon T.W."/>
            <person name="Priest M."/>
            <person name="Roberts A."/>
            <person name="Saif S."/>
            <person name="Shea T."/>
            <person name="Sykes S."/>
            <person name="Wortman J."/>
            <person name="Nusbaum C."/>
            <person name="Birren B."/>
        </authorList>
    </citation>
    <scope>NUCLEOTIDE SEQUENCE</scope>
    <source>
        <strain evidence="1">HDV247</strain>
    </source>
</reference>
<reference evidence="1" key="1">
    <citation type="submission" date="2011-10" db="EMBL/GenBank/DDBJ databases">
        <title>The Genome Sequence of Fusarium oxysporum HDV247.</title>
        <authorList>
            <consortium name="The Broad Institute Genome Sequencing Platform"/>
            <person name="Ma L.-J."/>
            <person name="Gale L.R."/>
            <person name="Schwartz D.C."/>
            <person name="Zhou S."/>
            <person name="Corby-Kistler H."/>
            <person name="Young S.K."/>
            <person name="Zeng Q."/>
            <person name="Gargeya S."/>
            <person name="Fitzgerald M."/>
            <person name="Haas B."/>
            <person name="Abouelleil A."/>
            <person name="Alvarado L."/>
            <person name="Arachchi H.M."/>
            <person name="Berlin A."/>
            <person name="Brown A."/>
            <person name="Chapman S.B."/>
            <person name="Chen Z."/>
            <person name="Dunbar C."/>
            <person name="Freedman E."/>
            <person name="Gearin G."/>
            <person name="Goldberg J."/>
            <person name="Griggs A."/>
            <person name="Gujja S."/>
            <person name="Heiman D."/>
            <person name="Howarth C."/>
            <person name="Larson L."/>
            <person name="Lui A."/>
            <person name="MacDonald P.J.P."/>
            <person name="Montmayeur A."/>
            <person name="Murphy C."/>
            <person name="Neiman D."/>
            <person name="Pearson M."/>
            <person name="Priest M."/>
            <person name="Roberts A."/>
            <person name="Saif S."/>
            <person name="Shea T."/>
            <person name="Shenoy N."/>
            <person name="Sisk P."/>
            <person name="Stolte C."/>
            <person name="Sykes S."/>
            <person name="Wortman J."/>
            <person name="Nusbaum C."/>
            <person name="Birren B."/>
        </authorList>
    </citation>
    <scope>NUCLEOTIDE SEQUENCE [LARGE SCALE GENOMIC DNA]</scope>
    <source>
        <strain evidence="1">HDV247</strain>
    </source>
</reference>
<accession>W9NF78</accession>
<evidence type="ECO:0000313" key="1">
    <source>
        <dbReference type="EMBL" id="EXA31413.1"/>
    </source>
</evidence>